<dbReference type="Proteomes" id="UP001565474">
    <property type="component" value="Unassembled WGS sequence"/>
</dbReference>
<accession>A0ABV4GVI7</accession>
<proteinExistence type="predicted"/>
<comment type="caution">
    <text evidence="1">The sequence shown here is derived from an EMBL/GenBank/DDBJ whole genome shotgun (WGS) entry which is preliminary data.</text>
</comment>
<name>A0ABV4GVI7_9BRAD</name>
<evidence type="ECO:0000313" key="2">
    <source>
        <dbReference type="Proteomes" id="UP001565474"/>
    </source>
</evidence>
<reference evidence="1 2" key="1">
    <citation type="submission" date="2024-07" db="EMBL/GenBank/DDBJ databases">
        <title>Genomic Encyclopedia of Type Strains, Phase V (KMG-V): Genome sequencing to study the core and pangenomes of soil and plant-associated prokaryotes.</title>
        <authorList>
            <person name="Whitman W."/>
        </authorList>
    </citation>
    <scope>NUCLEOTIDE SEQUENCE [LARGE SCALE GENOMIC DNA]</scope>
    <source>
        <strain evidence="1 2">USDA 222</strain>
    </source>
</reference>
<sequence>MVGQPHTVLCAKKLESLGMHAAGIDLEDVRLAVALTDTLRSRLKHDWPLSLCGPEKREVAILGDENGRSGSGFIPDRSVGRIRHPELGYVSCIVSGATHGFRERRWKLSIDQEQQTIWPL</sequence>
<protein>
    <submittedName>
        <fullName evidence="1">Uncharacterized protein</fullName>
    </submittedName>
</protein>
<gene>
    <name evidence="1" type="ORF">ABH992_007291</name>
</gene>
<dbReference type="EMBL" id="JBGBZN010000002">
    <property type="protein sequence ID" value="MEY9474892.1"/>
    <property type="molecule type" value="Genomic_DNA"/>
</dbReference>
<organism evidence="1 2">
    <name type="scientific">Bradyrhizobium yuanmingense</name>
    <dbReference type="NCBI Taxonomy" id="108015"/>
    <lineage>
        <taxon>Bacteria</taxon>
        <taxon>Pseudomonadati</taxon>
        <taxon>Pseudomonadota</taxon>
        <taxon>Alphaproteobacteria</taxon>
        <taxon>Hyphomicrobiales</taxon>
        <taxon>Nitrobacteraceae</taxon>
        <taxon>Bradyrhizobium</taxon>
    </lineage>
</organism>
<keyword evidence="2" id="KW-1185">Reference proteome</keyword>
<evidence type="ECO:0000313" key="1">
    <source>
        <dbReference type="EMBL" id="MEY9474892.1"/>
    </source>
</evidence>